<name>A0A7V6TYR6_9HYPH</name>
<comment type="caution">
    <text evidence="1">The sequence shown here is derived from an EMBL/GenBank/DDBJ whole genome shotgun (WGS) entry which is preliminary data.</text>
</comment>
<sequence length="61" mass="6436">MYIEDYLFSDFSSNNKVGPLFRSGKFAAYDMTDETTAASACCGTGSTGIKGGVKPQEPCIG</sequence>
<gene>
    <name evidence="1" type="ORF">GXX48_06060</name>
</gene>
<protein>
    <submittedName>
        <fullName evidence="1">Uncharacterized protein</fullName>
    </submittedName>
</protein>
<evidence type="ECO:0000313" key="1">
    <source>
        <dbReference type="EMBL" id="HHV67191.1"/>
    </source>
</evidence>
<dbReference type="EMBL" id="DUMN01000178">
    <property type="protein sequence ID" value="HHV67191.1"/>
    <property type="molecule type" value="Genomic_DNA"/>
</dbReference>
<reference evidence="1 2" key="1">
    <citation type="journal article" date="2020" name="Biotechnol. Biofuels">
        <title>New insights from the biogas microbiome by comprehensive genome-resolved metagenomics of nearly 1600 species originating from multiple anaerobic digesters.</title>
        <authorList>
            <person name="Campanaro S."/>
            <person name="Treu L."/>
            <person name="Rodriguez-R L.M."/>
            <person name="Kovalovszki A."/>
            <person name="Ziels R.M."/>
            <person name="Maus I."/>
            <person name="Zhu X."/>
            <person name="Kougias P.G."/>
            <person name="Basile A."/>
            <person name="Luo G."/>
            <person name="Schluter A."/>
            <person name="Konstantinidis K.T."/>
            <person name="Angelidaki I."/>
        </authorList>
    </citation>
    <scope>NUCLEOTIDE SEQUENCE [LARGE SCALE GENOMIC DNA]</scope>
    <source>
        <strain evidence="1">AS04akNAM_66</strain>
    </source>
</reference>
<proteinExistence type="predicted"/>
<accession>A0A7V6TYR6</accession>
<organism evidence="1 2">
    <name type="scientific">Brucella intermedia</name>
    <dbReference type="NCBI Taxonomy" id="94625"/>
    <lineage>
        <taxon>Bacteria</taxon>
        <taxon>Pseudomonadati</taxon>
        <taxon>Pseudomonadota</taxon>
        <taxon>Alphaproteobacteria</taxon>
        <taxon>Hyphomicrobiales</taxon>
        <taxon>Brucellaceae</taxon>
        <taxon>Brucella/Ochrobactrum group</taxon>
        <taxon>Brucella</taxon>
    </lineage>
</organism>
<evidence type="ECO:0000313" key="2">
    <source>
        <dbReference type="Proteomes" id="UP000551563"/>
    </source>
</evidence>
<dbReference type="Proteomes" id="UP000551563">
    <property type="component" value="Unassembled WGS sequence"/>
</dbReference>
<dbReference type="AlphaFoldDB" id="A0A7V6TYR6"/>